<dbReference type="PROSITE" id="PS01075">
    <property type="entry name" value="ACETATE_KINASE_1"/>
    <property type="match status" value="1"/>
</dbReference>
<dbReference type="PIRSF" id="PIRSF000722">
    <property type="entry name" value="Acetate_prop_kin"/>
    <property type="match status" value="1"/>
</dbReference>
<comment type="subunit">
    <text evidence="9">Homodimer.</text>
</comment>
<organism evidence="11 12">
    <name type="scientific">Uliginosibacterium silvisoli</name>
    <dbReference type="NCBI Taxonomy" id="3114758"/>
    <lineage>
        <taxon>Bacteria</taxon>
        <taxon>Pseudomonadati</taxon>
        <taxon>Pseudomonadota</taxon>
        <taxon>Betaproteobacteria</taxon>
        <taxon>Rhodocyclales</taxon>
        <taxon>Zoogloeaceae</taxon>
        <taxon>Uliginosibacterium</taxon>
    </lineage>
</organism>
<feature type="active site" description="Proton donor/acceptor" evidence="9">
    <location>
        <position position="152"/>
    </location>
</feature>
<feature type="site" description="Transition state stabilizer" evidence="9">
    <location>
        <position position="243"/>
    </location>
</feature>
<dbReference type="EC" id="2.7.2.1" evidence="9"/>
<feature type="site" description="Transition state stabilizer" evidence="9">
    <location>
        <position position="183"/>
    </location>
</feature>
<dbReference type="PANTHER" id="PTHR21060:SF21">
    <property type="entry name" value="ACETATE KINASE"/>
    <property type="match status" value="1"/>
</dbReference>
<dbReference type="InterPro" id="IPR004372">
    <property type="entry name" value="Ac/propionate_kinase"/>
</dbReference>
<dbReference type="PANTHER" id="PTHR21060">
    <property type="entry name" value="ACETATE KINASE"/>
    <property type="match status" value="1"/>
</dbReference>
<dbReference type="EMBL" id="JAYXHS010000001">
    <property type="protein sequence ID" value="MEC5384576.1"/>
    <property type="molecule type" value="Genomic_DNA"/>
</dbReference>
<accession>A0ABU6JZ71</accession>
<keyword evidence="8 9" id="KW-0460">Magnesium</keyword>
<evidence type="ECO:0000256" key="4">
    <source>
        <dbReference type="ARBA" id="ARBA00022723"/>
    </source>
</evidence>
<dbReference type="RefSeq" id="WP_327597550.1">
    <property type="nucleotide sequence ID" value="NZ_JAYXHS010000001.1"/>
</dbReference>
<keyword evidence="4 9" id="KW-0479">Metal-binding</keyword>
<comment type="function">
    <text evidence="9">Catalyzes the formation of acetyl phosphate from acetate and ATP. Can also catalyze the reverse reaction.</text>
</comment>
<evidence type="ECO:0000256" key="6">
    <source>
        <dbReference type="ARBA" id="ARBA00022777"/>
    </source>
</evidence>
<feature type="binding site" evidence="9">
    <location>
        <begin position="330"/>
        <end position="334"/>
    </location>
    <ligand>
        <name>ATP</name>
        <dbReference type="ChEBI" id="CHEBI:30616"/>
    </ligand>
</feature>
<name>A0ABU6JZ71_9RHOO</name>
<dbReference type="NCBIfam" id="TIGR00016">
    <property type="entry name" value="ackA"/>
    <property type="match status" value="1"/>
</dbReference>
<comment type="subcellular location">
    <subcellularLocation>
        <location evidence="9">Cytoplasm</location>
    </subcellularLocation>
</comment>
<keyword evidence="2 9" id="KW-0963">Cytoplasm</keyword>
<dbReference type="SUPFAM" id="SSF53067">
    <property type="entry name" value="Actin-like ATPase domain"/>
    <property type="match status" value="2"/>
</dbReference>
<reference evidence="11 12" key="1">
    <citation type="submission" date="2024-01" db="EMBL/GenBank/DDBJ databases">
        <title>Uliginosibacterium soil sp. nov.</title>
        <authorList>
            <person name="Lv Y."/>
        </authorList>
    </citation>
    <scope>NUCLEOTIDE SEQUENCE [LARGE SCALE GENOMIC DNA]</scope>
    <source>
        <strain evidence="11 12">H3</strain>
    </source>
</reference>
<gene>
    <name evidence="9" type="primary">ackA</name>
    <name evidence="11" type="ORF">VVD49_02520</name>
</gene>
<dbReference type="Gene3D" id="3.30.420.40">
    <property type="match status" value="2"/>
</dbReference>
<evidence type="ECO:0000256" key="8">
    <source>
        <dbReference type="ARBA" id="ARBA00022842"/>
    </source>
</evidence>
<keyword evidence="7 9" id="KW-0067">ATP-binding</keyword>
<feature type="binding site" evidence="9">
    <location>
        <position position="8"/>
    </location>
    <ligand>
        <name>Mg(2+)</name>
        <dbReference type="ChEBI" id="CHEBI:18420"/>
    </ligand>
</feature>
<dbReference type="PRINTS" id="PR00471">
    <property type="entry name" value="ACETATEKNASE"/>
</dbReference>
<protein>
    <recommendedName>
        <fullName evidence="9">Acetate kinase</fullName>
        <ecNumber evidence="9">2.7.2.1</ecNumber>
    </recommendedName>
    <alternativeName>
        <fullName evidence="9">Acetokinase</fullName>
    </alternativeName>
</protein>
<evidence type="ECO:0000256" key="10">
    <source>
        <dbReference type="RuleBase" id="RU003835"/>
    </source>
</evidence>
<keyword evidence="6 9" id="KW-0418">Kinase</keyword>
<feature type="binding site" evidence="9">
    <location>
        <position position="95"/>
    </location>
    <ligand>
        <name>substrate</name>
    </ligand>
</feature>
<evidence type="ECO:0000313" key="12">
    <source>
        <dbReference type="Proteomes" id="UP001331561"/>
    </source>
</evidence>
<feature type="binding site" evidence="9">
    <location>
        <position position="383"/>
    </location>
    <ligand>
        <name>Mg(2+)</name>
        <dbReference type="ChEBI" id="CHEBI:18420"/>
    </ligand>
</feature>
<evidence type="ECO:0000256" key="1">
    <source>
        <dbReference type="ARBA" id="ARBA00008748"/>
    </source>
</evidence>
<dbReference type="InterPro" id="IPR043129">
    <property type="entry name" value="ATPase_NBD"/>
</dbReference>
<evidence type="ECO:0000256" key="9">
    <source>
        <dbReference type="HAMAP-Rule" id="MF_00020"/>
    </source>
</evidence>
<keyword evidence="12" id="KW-1185">Reference proteome</keyword>
<dbReference type="HAMAP" id="MF_00020">
    <property type="entry name" value="Acetate_kinase"/>
    <property type="match status" value="1"/>
</dbReference>
<evidence type="ECO:0000256" key="5">
    <source>
        <dbReference type="ARBA" id="ARBA00022741"/>
    </source>
</evidence>
<feature type="binding site" evidence="9">
    <location>
        <position position="15"/>
    </location>
    <ligand>
        <name>ATP</name>
        <dbReference type="ChEBI" id="CHEBI:30616"/>
    </ligand>
</feature>
<feature type="binding site" evidence="9">
    <location>
        <begin position="285"/>
        <end position="287"/>
    </location>
    <ligand>
        <name>ATP</name>
        <dbReference type="ChEBI" id="CHEBI:30616"/>
    </ligand>
</feature>
<dbReference type="InterPro" id="IPR023865">
    <property type="entry name" value="Aliphatic_acid_kinase_CS"/>
</dbReference>
<evidence type="ECO:0000256" key="2">
    <source>
        <dbReference type="ARBA" id="ARBA00022490"/>
    </source>
</evidence>
<comment type="similarity">
    <text evidence="1 9 10">Belongs to the acetokinase family.</text>
</comment>
<feature type="binding site" evidence="9">
    <location>
        <begin position="210"/>
        <end position="214"/>
    </location>
    <ligand>
        <name>ATP</name>
        <dbReference type="ChEBI" id="CHEBI:30616"/>
    </ligand>
</feature>
<keyword evidence="5 9" id="KW-0547">Nucleotide-binding</keyword>
<comment type="caution">
    <text evidence="11">The sequence shown here is derived from an EMBL/GenBank/DDBJ whole genome shotgun (WGS) entry which is preliminary data.</text>
</comment>
<comment type="cofactor">
    <cofactor evidence="9">
        <name>Mg(2+)</name>
        <dbReference type="ChEBI" id="CHEBI:18420"/>
    </cofactor>
    <cofactor evidence="9">
        <name>Mn(2+)</name>
        <dbReference type="ChEBI" id="CHEBI:29035"/>
    </cofactor>
    <text evidence="9">Mg(2+). Can also accept Mn(2+).</text>
</comment>
<dbReference type="InterPro" id="IPR000890">
    <property type="entry name" value="Aliphatic_acid_kin_short-chain"/>
</dbReference>
<proteinExistence type="inferred from homology"/>
<dbReference type="Proteomes" id="UP001331561">
    <property type="component" value="Unassembled WGS sequence"/>
</dbReference>
<evidence type="ECO:0000256" key="7">
    <source>
        <dbReference type="ARBA" id="ARBA00022840"/>
    </source>
</evidence>
<comment type="catalytic activity">
    <reaction evidence="9">
        <text>acetate + ATP = acetyl phosphate + ADP</text>
        <dbReference type="Rhea" id="RHEA:11352"/>
        <dbReference type="ChEBI" id="CHEBI:22191"/>
        <dbReference type="ChEBI" id="CHEBI:30089"/>
        <dbReference type="ChEBI" id="CHEBI:30616"/>
        <dbReference type="ChEBI" id="CHEBI:456216"/>
        <dbReference type="EC" id="2.7.2.1"/>
    </reaction>
</comment>
<dbReference type="Pfam" id="PF00871">
    <property type="entry name" value="Acetate_kinase"/>
    <property type="match status" value="1"/>
</dbReference>
<evidence type="ECO:0000256" key="3">
    <source>
        <dbReference type="ARBA" id="ARBA00022679"/>
    </source>
</evidence>
<sequence length="396" mass="42350">MQGLLIINAGSSSLKFAMFEAPLAANALALFRGQIDGIGAETKFVAKDVNGATLSDTVIHAPAGTDLEGLQQFALEHLLSWIEAQKVELQAVGHRVLHGGEDYSAPVRITPEVFATLESFIPLGPLHQPHNLRPIRMLAKKYPQLPQVACFDTAFHRTQPWLAQTYPIPRKLTQEGVKRYGFHGTSYEYVSRELPAVIGAKAQGAVVIAHLGNGASMAALRDLKCVATTMGFTAAEGLMMGTRSGTIDPGILLYMVERHGYGAEELTRAIYKESGLLGVSGISQDMRTLEGSDAPEAKEAVDLFCYRAAREIGSLTMAAGGLDALVFTGGIGENSSHVRASIVKYLGWLGARLDADANAQRGKAQCISTPDSGVVVAVVPTNEEWMIAHHTSTLLG</sequence>
<dbReference type="GO" id="GO:0008776">
    <property type="term" value="F:acetate kinase activity"/>
    <property type="evidence" value="ECO:0007669"/>
    <property type="project" value="UniProtKB-EC"/>
</dbReference>
<keyword evidence="3 9" id="KW-0808">Transferase</keyword>
<comment type="pathway">
    <text evidence="9">Metabolic intermediate biosynthesis; acetyl-CoA biosynthesis; acetyl-CoA from acetate: step 1/2.</text>
</comment>
<evidence type="ECO:0000313" key="11">
    <source>
        <dbReference type="EMBL" id="MEC5384576.1"/>
    </source>
</evidence>